<proteinExistence type="predicted"/>
<dbReference type="AlphaFoldDB" id="A0A914GVH8"/>
<accession>A0A914GVH8</accession>
<evidence type="ECO:0000313" key="1">
    <source>
        <dbReference type="Proteomes" id="UP000887572"/>
    </source>
</evidence>
<keyword evidence="1" id="KW-1185">Reference proteome</keyword>
<reference evidence="2" key="1">
    <citation type="submission" date="2022-11" db="UniProtKB">
        <authorList>
            <consortium name="WormBaseParasite"/>
        </authorList>
    </citation>
    <scope>IDENTIFICATION</scope>
</reference>
<dbReference type="WBParaSite" id="Gr19_v10_g11570.t1">
    <property type="protein sequence ID" value="Gr19_v10_g11570.t1"/>
    <property type="gene ID" value="Gr19_v10_g11570"/>
</dbReference>
<protein>
    <submittedName>
        <fullName evidence="2">Uncharacterized protein</fullName>
    </submittedName>
</protein>
<sequence length="148" mass="18045">MSGKNEFGGRRCTDHHNFEHLNYFNLNYEHNSDHNINNQYKHHHFNHPNHDQYKHHHFNHTDHDQYKHHHFNHTDHDQYNHHHFNHCFHHHQGVVIKLYRQGWQQSVPPLQSLLQPLPDMAEGQMRKHLQLLLNRQKSNKLSALKAEI</sequence>
<name>A0A914GVH8_GLORO</name>
<evidence type="ECO:0000313" key="2">
    <source>
        <dbReference type="WBParaSite" id="Gr19_v10_g11570.t1"/>
    </source>
</evidence>
<organism evidence="1 2">
    <name type="scientific">Globodera rostochiensis</name>
    <name type="common">Golden nematode worm</name>
    <name type="synonym">Heterodera rostochiensis</name>
    <dbReference type="NCBI Taxonomy" id="31243"/>
    <lineage>
        <taxon>Eukaryota</taxon>
        <taxon>Metazoa</taxon>
        <taxon>Ecdysozoa</taxon>
        <taxon>Nematoda</taxon>
        <taxon>Chromadorea</taxon>
        <taxon>Rhabditida</taxon>
        <taxon>Tylenchina</taxon>
        <taxon>Tylenchomorpha</taxon>
        <taxon>Tylenchoidea</taxon>
        <taxon>Heteroderidae</taxon>
        <taxon>Heteroderinae</taxon>
        <taxon>Globodera</taxon>
    </lineage>
</organism>
<dbReference type="Proteomes" id="UP000887572">
    <property type="component" value="Unplaced"/>
</dbReference>